<proteinExistence type="inferred from homology"/>
<keyword evidence="5" id="KW-0520">NAD</keyword>
<dbReference type="GO" id="GO:0051903">
    <property type="term" value="F:S-(hydroxymethyl)glutathione dehydrogenase [NAD(P)+] activity"/>
    <property type="evidence" value="ECO:0007669"/>
    <property type="project" value="TreeGrafter"/>
</dbReference>
<dbReference type="GO" id="GO:0005829">
    <property type="term" value="C:cytosol"/>
    <property type="evidence" value="ECO:0007669"/>
    <property type="project" value="TreeGrafter"/>
</dbReference>
<dbReference type="CDD" id="cd08279">
    <property type="entry name" value="Zn_ADH_class_III"/>
    <property type="match status" value="1"/>
</dbReference>
<evidence type="ECO:0000256" key="6">
    <source>
        <dbReference type="RuleBase" id="RU361277"/>
    </source>
</evidence>
<accession>A0A1I3VPZ8</accession>
<feature type="domain" description="Enoyl reductase (ER)" evidence="7">
    <location>
        <begin position="23"/>
        <end position="378"/>
    </location>
</feature>
<dbReference type="SMART" id="SM00829">
    <property type="entry name" value="PKS_ER"/>
    <property type="match status" value="1"/>
</dbReference>
<dbReference type="Pfam" id="PF00107">
    <property type="entry name" value="ADH_zinc_N"/>
    <property type="match status" value="1"/>
</dbReference>
<dbReference type="InterPro" id="IPR036291">
    <property type="entry name" value="NAD(P)-bd_dom_sf"/>
</dbReference>
<evidence type="ECO:0000256" key="2">
    <source>
        <dbReference type="ARBA" id="ARBA00022723"/>
    </source>
</evidence>
<dbReference type="InterPro" id="IPR002328">
    <property type="entry name" value="ADH_Zn_CS"/>
</dbReference>
<dbReference type="InterPro" id="IPR011032">
    <property type="entry name" value="GroES-like_sf"/>
</dbReference>
<dbReference type="Gene3D" id="3.40.50.720">
    <property type="entry name" value="NAD(P)-binding Rossmann-like Domain"/>
    <property type="match status" value="1"/>
</dbReference>
<dbReference type="SUPFAM" id="SSF51735">
    <property type="entry name" value="NAD(P)-binding Rossmann-fold domains"/>
    <property type="match status" value="1"/>
</dbReference>
<dbReference type="InterPro" id="IPR013149">
    <property type="entry name" value="ADH-like_C"/>
</dbReference>
<dbReference type="GO" id="GO:0008270">
    <property type="term" value="F:zinc ion binding"/>
    <property type="evidence" value="ECO:0007669"/>
    <property type="project" value="InterPro"/>
</dbReference>
<dbReference type="SUPFAM" id="SSF50129">
    <property type="entry name" value="GroES-like"/>
    <property type="match status" value="2"/>
</dbReference>
<keyword evidence="9" id="KW-1185">Reference proteome</keyword>
<comment type="similarity">
    <text evidence="1 6">Belongs to the zinc-containing alcohol dehydrogenase family.</text>
</comment>
<dbReference type="PANTHER" id="PTHR43880">
    <property type="entry name" value="ALCOHOL DEHYDROGENASE"/>
    <property type="match status" value="1"/>
</dbReference>
<protein>
    <submittedName>
        <fullName evidence="8">S-(Hydroxymethyl)glutathione dehydrogenase / alcohol dehydrogenase</fullName>
    </submittedName>
</protein>
<dbReference type="PROSITE" id="PS00059">
    <property type="entry name" value="ADH_ZINC"/>
    <property type="match status" value="1"/>
</dbReference>
<evidence type="ECO:0000256" key="5">
    <source>
        <dbReference type="ARBA" id="ARBA00023027"/>
    </source>
</evidence>
<evidence type="ECO:0000259" key="7">
    <source>
        <dbReference type="SMART" id="SM00829"/>
    </source>
</evidence>
<dbReference type="InterPro" id="IPR023921">
    <property type="entry name" value="ADH_Zn_actinomycetes"/>
</dbReference>
<dbReference type="STRING" id="115433.SAMN05421835_111146"/>
<gene>
    <name evidence="8" type="ORF">SAMN05421835_111146</name>
</gene>
<evidence type="ECO:0000256" key="4">
    <source>
        <dbReference type="ARBA" id="ARBA00023002"/>
    </source>
</evidence>
<dbReference type="InterPro" id="IPR013154">
    <property type="entry name" value="ADH-like_N"/>
</dbReference>
<dbReference type="InterPro" id="IPR020843">
    <property type="entry name" value="ER"/>
</dbReference>
<evidence type="ECO:0000313" key="8">
    <source>
        <dbReference type="EMBL" id="SFJ97222.1"/>
    </source>
</evidence>
<dbReference type="GO" id="GO:0046294">
    <property type="term" value="P:formaldehyde catabolic process"/>
    <property type="evidence" value="ECO:0007669"/>
    <property type="project" value="TreeGrafter"/>
</dbReference>
<reference evidence="8 9" key="1">
    <citation type="submission" date="2016-10" db="EMBL/GenBank/DDBJ databases">
        <authorList>
            <person name="de Groot N.N."/>
        </authorList>
    </citation>
    <scope>NUCLEOTIDE SEQUENCE [LARGE SCALE GENOMIC DNA]</scope>
    <source>
        <strain evidence="8 9">DSM 44468</strain>
    </source>
</reference>
<dbReference type="EMBL" id="FORP01000011">
    <property type="protein sequence ID" value="SFJ97222.1"/>
    <property type="molecule type" value="Genomic_DNA"/>
</dbReference>
<comment type="cofactor">
    <cofactor evidence="6">
        <name>Zn(2+)</name>
        <dbReference type="ChEBI" id="CHEBI:29105"/>
    </cofactor>
</comment>
<keyword evidence="3 6" id="KW-0862">Zinc</keyword>
<keyword evidence="4" id="KW-0560">Oxidoreductase</keyword>
<evidence type="ECO:0000256" key="3">
    <source>
        <dbReference type="ARBA" id="ARBA00022833"/>
    </source>
</evidence>
<dbReference type="Gene3D" id="3.90.180.10">
    <property type="entry name" value="Medium-chain alcohol dehydrogenases, catalytic domain"/>
    <property type="match status" value="1"/>
</dbReference>
<dbReference type="Pfam" id="PF08240">
    <property type="entry name" value="ADH_N"/>
    <property type="match status" value="1"/>
</dbReference>
<sequence length="380" mass="40598">MNALAGRILPQVKTTAAVLWEYGKDWEIEELELDEPREGEVLVRLAASGLCHSDEHVRVGDLPLEALPGIGGHEGAGVVERVGPGVSKVREGDHVVLSFIPACGQCTWCAAGHQNLCDEGAGLTVGLQRDGTARHHVRGHDARLMCLLGTFSPYTVCSENSAIRIDDDLPLDKAALIGCGVTTGWGTAVYGGQVRAGDTVVVLGVGGVGANAVQGARIAGATRILAIDPGEFNREQARRFGATHTFASTKDALEVLPDMTRGRLADKALITVDTATPTIIADAISIVGKLGRVVLTSLAPVASRQVELPMFELTAYEKQVVGCLFGHANPRADVPKLLELYRQGELLLDDLVTRTYTLDQVNDGYADMRAHRNIRGLIRY</sequence>
<dbReference type="Proteomes" id="UP000199025">
    <property type="component" value="Unassembled WGS sequence"/>
</dbReference>
<keyword evidence="2 6" id="KW-0479">Metal-binding</keyword>
<dbReference type="AlphaFoldDB" id="A0A1I3VPZ8"/>
<evidence type="ECO:0000313" key="9">
    <source>
        <dbReference type="Proteomes" id="UP000199025"/>
    </source>
</evidence>
<dbReference type="NCBIfam" id="TIGR03989">
    <property type="entry name" value="Rxyl_3153"/>
    <property type="match status" value="1"/>
</dbReference>
<name>A0A1I3VPZ8_9PSEU</name>
<organism evidence="8 9">
    <name type="scientific">Amycolatopsis sacchari</name>
    <dbReference type="NCBI Taxonomy" id="115433"/>
    <lineage>
        <taxon>Bacteria</taxon>
        <taxon>Bacillati</taxon>
        <taxon>Actinomycetota</taxon>
        <taxon>Actinomycetes</taxon>
        <taxon>Pseudonocardiales</taxon>
        <taxon>Pseudonocardiaceae</taxon>
        <taxon>Amycolatopsis</taxon>
    </lineage>
</organism>
<dbReference type="PANTHER" id="PTHR43880:SF12">
    <property type="entry name" value="ALCOHOL DEHYDROGENASE CLASS-3"/>
    <property type="match status" value="1"/>
</dbReference>
<evidence type="ECO:0000256" key="1">
    <source>
        <dbReference type="ARBA" id="ARBA00008072"/>
    </source>
</evidence>